<comment type="caution">
    <text evidence="6">The sequence shown here is derived from an EMBL/GenBank/DDBJ whole genome shotgun (WGS) entry which is preliminary data.</text>
</comment>
<dbReference type="EC" id="1.8.4.11" evidence="4"/>
<comment type="catalytic activity">
    <reaction evidence="3 4">
        <text>[thioredoxin]-disulfide + L-methionine + H2O = L-methionine (S)-S-oxide + [thioredoxin]-dithiol</text>
        <dbReference type="Rhea" id="RHEA:19993"/>
        <dbReference type="Rhea" id="RHEA-COMP:10698"/>
        <dbReference type="Rhea" id="RHEA-COMP:10700"/>
        <dbReference type="ChEBI" id="CHEBI:15377"/>
        <dbReference type="ChEBI" id="CHEBI:29950"/>
        <dbReference type="ChEBI" id="CHEBI:50058"/>
        <dbReference type="ChEBI" id="CHEBI:57844"/>
        <dbReference type="ChEBI" id="CHEBI:58772"/>
        <dbReference type="EC" id="1.8.4.11"/>
    </reaction>
</comment>
<dbReference type="InterPro" id="IPR036509">
    <property type="entry name" value="Met_Sox_Rdtase_MsrA_sf"/>
</dbReference>
<name>A0A7Y7IWN2_9PROT</name>
<dbReference type="PANTHER" id="PTHR43774:SF1">
    <property type="entry name" value="PEPTIDE METHIONINE SULFOXIDE REDUCTASE MSRA 2"/>
    <property type="match status" value="1"/>
</dbReference>
<dbReference type="HAMAP" id="MF_01401">
    <property type="entry name" value="MsrA"/>
    <property type="match status" value="1"/>
</dbReference>
<evidence type="ECO:0000313" key="7">
    <source>
        <dbReference type="Proteomes" id="UP000534870"/>
    </source>
</evidence>
<comment type="catalytic activity">
    <reaction evidence="2 4">
        <text>L-methionyl-[protein] + [thioredoxin]-disulfide + H2O = L-methionyl-(S)-S-oxide-[protein] + [thioredoxin]-dithiol</text>
        <dbReference type="Rhea" id="RHEA:14217"/>
        <dbReference type="Rhea" id="RHEA-COMP:10698"/>
        <dbReference type="Rhea" id="RHEA-COMP:10700"/>
        <dbReference type="Rhea" id="RHEA-COMP:12313"/>
        <dbReference type="Rhea" id="RHEA-COMP:12315"/>
        <dbReference type="ChEBI" id="CHEBI:15377"/>
        <dbReference type="ChEBI" id="CHEBI:16044"/>
        <dbReference type="ChEBI" id="CHEBI:29950"/>
        <dbReference type="ChEBI" id="CHEBI:44120"/>
        <dbReference type="ChEBI" id="CHEBI:50058"/>
        <dbReference type="EC" id="1.8.4.11"/>
    </reaction>
</comment>
<gene>
    <name evidence="4 6" type="primary">msrA</name>
    <name evidence="6" type="ORF">HUK84_11400</name>
</gene>
<dbReference type="SUPFAM" id="SSF55068">
    <property type="entry name" value="Peptide methionine sulfoxide reductase"/>
    <property type="match status" value="1"/>
</dbReference>
<comment type="function">
    <text evidence="4">Has an important function as a repair enzyme for proteins that have been inactivated by oxidation. Catalyzes the reversible oxidation-reduction of methionine sulfoxide in proteins to methionine.</text>
</comment>
<sequence length="189" mass="20977">MDEATRMPPGQDVAYLGGGCFWCTEAMLKELRGILGVVPGYAGGTLANPTYEQVCSGRTGHAEVVRVAFDPAILSYADLLRIFFTIHDPTTPDRQGADIGPQYRSVIFTATPEQAQTARAVRDQVAAERLWPDPIVTEIQPLDRFYEAESYHHDYFAKHPERGYCAAVIAPKVAKLRRTYMSRLARAQG</sequence>
<protein>
    <recommendedName>
        <fullName evidence="4">Peptide methionine sulfoxide reductase MsrA</fullName>
        <shortName evidence="4">Protein-methionine-S-oxide reductase</shortName>
        <ecNumber evidence="4">1.8.4.11</ecNumber>
    </recommendedName>
    <alternativeName>
        <fullName evidence="4">Peptide-methionine (S)-S-oxide reductase</fullName>
        <shortName evidence="4">Peptide Met(O) reductase</shortName>
    </alternativeName>
</protein>
<proteinExistence type="inferred from homology"/>
<dbReference type="EMBL" id="JABXXP010000235">
    <property type="protein sequence ID" value="NVN11719.1"/>
    <property type="molecule type" value="Genomic_DNA"/>
</dbReference>
<dbReference type="InterPro" id="IPR002569">
    <property type="entry name" value="Met_Sox_Rdtase_MsrA_dom"/>
</dbReference>
<organism evidence="6 7">
    <name type="scientific">Nguyenibacter vanlangensis</name>
    <dbReference type="NCBI Taxonomy" id="1216886"/>
    <lineage>
        <taxon>Bacteria</taxon>
        <taxon>Pseudomonadati</taxon>
        <taxon>Pseudomonadota</taxon>
        <taxon>Alphaproteobacteria</taxon>
        <taxon>Acetobacterales</taxon>
        <taxon>Acetobacteraceae</taxon>
        <taxon>Nguyenibacter</taxon>
    </lineage>
</organism>
<evidence type="ECO:0000256" key="2">
    <source>
        <dbReference type="ARBA" id="ARBA00047806"/>
    </source>
</evidence>
<feature type="active site" evidence="4">
    <location>
        <position position="20"/>
    </location>
</feature>
<feature type="domain" description="Peptide methionine sulphoxide reductase MsrA" evidence="5">
    <location>
        <begin position="14"/>
        <end position="165"/>
    </location>
</feature>
<reference evidence="6 7" key="1">
    <citation type="submission" date="2020-06" db="EMBL/GenBank/DDBJ databases">
        <title>Description of novel acetic acid bacteria.</title>
        <authorList>
            <person name="Sombolestani A."/>
        </authorList>
    </citation>
    <scope>NUCLEOTIDE SEQUENCE [LARGE SCALE GENOMIC DNA]</scope>
    <source>
        <strain evidence="6 7">LMG 31431</strain>
    </source>
</reference>
<dbReference type="NCBIfam" id="TIGR00401">
    <property type="entry name" value="msrA"/>
    <property type="match status" value="1"/>
</dbReference>
<evidence type="ECO:0000256" key="1">
    <source>
        <dbReference type="ARBA" id="ARBA00023002"/>
    </source>
</evidence>
<dbReference type="PANTHER" id="PTHR43774">
    <property type="entry name" value="PEPTIDE METHIONINE SULFOXIDE REDUCTASE"/>
    <property type="match status" value="1"/>
</dbReference>
<dbReference type="Pfam" id="PF01625">
    <property type="entry name" value="PMSR"/>
    <property type="match status" value="1"/>
</dbReference>
<dbReference type="RefSeq" id="WP_176640403.1">
    <property type="nucleotide sequence ID" value="NZ_JABXXP010000235.1"/>
</dbReference>
<evidence type="ECO:0000259" key="5">
    <source>
        <dbReference type="Pfam" id="PF01625"/>
    </source>
</evidence>
<comment type="similarity">
    <text evidence="4">Belongs to the MsrA Met sulfoxide reductase family.</text>
</comment>
<evidence type="ECO:0000256" key="4">
    <source>
        <dbReference type="HAMAP-Rule" id="MF_01401"/>
    </source>
</evidence>
<dbReference type="Proteomes" id="UP000534870">
    <property type="component" value="Unassembled WGS sequence"/>
</dbReference>
<keyword evidence="1 4" id="KW-0560">Oxidoreductase</keyword>
<evidence type="ECO:0000313" key="6">
    <source>
        <dbReference type="EMBL" id="NVN11719.1"/>
    </source>
</evidence>
<accession>A0A7Y7IWN2</accession>
<dbReference type="AlphaFoldDB" id="A0A7Y7IWN2"/>
<dbReference type="Gene3D" id="3.30.1060.10">
    <property type="entry name" value="Peptide methionine sulphoxide reductase MsrA"/>
    <property type="match status" value="1"/>
</dbReference>
<dbReference type="GO" id="GO:0008113">
    <property type="term" value="F:peptide-methionine (S)-S-oxide reductase activity"/>
    <property type="evidence" value="ECO:0007669"/>
    <property type="project" value="UniProtKB-UniRule"/>
</dbReference>
<evidence type="ECO:0000256" key="3">
    <source>
        <dbReference type="ARBA" id="ARBA00048782"/>
    </source>
</evidence>